<keyword evidence="2" id="KW-0808">Transferase</keyword>
<feature type="compositionally biased region" description="Basic and acidic residues" evidence="1">
    <location>
        <begin position="136"/>
        <end position="152"/>
    </location>
</feature>
<feature type="compositionally biased region" description="Basic residues" evidence="1">
    <location>
        <begin position="1"/>
        <end position="12"/>
    </location>
</feature>
<evidence type="ECO:0000313" key="2">
    <source>
        <dbReference type="EMBL" id="CAA9299058.1"/>
    </source>
</evidence>
<gene>
    <name evidence="2" type="ORF">AVDCRST_MAG26-4660</name>
</gene>
<organism evidence="2">
    <name type="scientific">uncultured Chloroflexia bacterium</name>
    <dbReference type="NCBI Taxonomy" id="1672391"/>
    <lineage>
        <taxon>Bacteria</taxon>
        <taxon>Bacillati</taxon>
        <taxon>Chloroflexota</taxon>
        <taxon>Chloroflexia</taxon>
        <taxon>environmental samples</taxon>
    </lineage>
</organism>
<feature type="region of interest" description="Disordered" evidence="1">
    <location>
        <begin position="1"/>
        <end position="71"/>
    </location>
</feature>
<evidence type="ECO:0000256" key="1">
    <source>
        <dbReference type="SAM" id="MobiDB-lite"/>
    </source>
</evidence>
<dbReference type="AlphaFoldDB" id="A0A6J4K8F4"/>
<feature type="compositionally biased region" description="Basic and acidic residues" evidence="1">
    <location>
        <begin position="102"/>
        <end position="117"/>
    </location>
</feature>
<dbReference type="GO" id="GO:0003984">
    <property type="term" value="F:acetolactate synthase activity"/>
    <property type="evidence" value="ECO:0007669"/>
    <property type="project" value="UniProtKB-EC"/>
</dbReference>
<feature type="compositionally biased region" description="Basic residues" evidence="1">
    <location>
        <begin position="118"/>
        <end position="131"/>
    </location>
</feature>
<feature type="non-terminal residue" evidence="2">
    <location>
        <position position="171"/>
    </location>
</feature>
<feature type="non-terminal residue" evidence="2">
    <location>
        <position position="1"/>
    </location>
</feature>
<feature type="compositionally biased region" description="Basic and acidic residues" evidence="1">
    <location>
        <begin position="14"/>
        <end position="28"/>
    </location>
</feature>
<sequence length="171" mass="18783">DDLGRPRHHGLRPARCDGRADRAPGRAGDRHRRRGQHPDEHPGNGHAGAVPPAGEGLHPEQRVHGDGAAVAGAAARRPLLRKLLGGAAGLRQARRQLPRHRPAGEDDRRPGPRDTRDARHRRAGHRRHRGGQGRELLPHDPVRRRTQRDDPRAGAAGRGRRRHRRGQGAGV</sequence>
<accession>A0A6J4K8F4</accession>
<reference evidence="2" key="1">
    <citation type="submission" date="2020-02" db="EMBL/GenBank/DDBJ databases">
        <authorList>
            <person name="Meier V. D."/>
        </authorList>
    </citation>
    <scope>NUCLEOTIDE SEQUENCE</scope>
    <source>
        <strain evidence="2">AVDCRST_MAG26</strain>
    </source>
</reference>
<dbReference type="EC" id="2.2.1.6" evidence="2"/>
<feature type="compositionally biased region" description="Basic residues" evidence="1">
    <location>
        <begin position="158"/>
        <end position="171"/>
    </location>
</feature>
<dbReference type="EMBL" id="CADCTK010001115">
    <property type="protein sequence ID" value="CAA9299058.1"/>
    <property type="molecule type" value="Genomic_DNA"/>
</dbReference>
<feature type="region of interest" description="Disordered" evidence="1">
    <location>
        <begin position="86"/>
        <end position="171"/>
    </location>
</feature>
<proteinExistence type="predicted"/>
<name>A0A6J4K8F4_9CHLR</name>
<feature type="compositionally biased region" description="Basic residues" evidence="1">
    <location>
        <begin position="92"/>
        <end position="101"/>
    </location>
</feature>
<protein>
    <submittedName>
        <fullName evidence="2">Acetolactate synthase large subunit</fullName>
        <ecNumber evidence="2">2.2.1.6</ecNumber>
    </submittedName>
</protein>